<reference evidence="5 6" key="1">
    <citation type="submission" date="2019-05" db="EMBL/GenBank/DDBJ databases">
        <title>Tamlana fucoidanivorans sp. nov., isolated from the surface of algae collected from Fujian province in China.</title>
        <authorList>
            <person name="Li J."/>
        </authorList>
    </citation>
    <scope>NUCLEOTIDE SEQUENCE [LARGE SCALE GENOMIC DNA]</scope>
    <source>
        <strain evidence="5 6">CW2-9</strain>
    </source>
</reference>
<accession>A0A5C4SQ37</accession>
<name>A0A5C4SQ37_9FLAO</name>
<evidence type="ECO:0000256" key="1">
    <source>
        <dbReference type="ARBA" id="ARBA00004370"/>
    </source>
</evidence>
<dbReference type="Proteomes" id="UP000308713">
    <property type="component" value="Unassembled WGS sequence"/>
</dbReference>
<dbReference type="GO" id="GO:0019867">
    <property type="term" value="C:outer membrane"/>
    <property type="evidence" value="ECO:0007669"/>
    <property type="project" value="InterPro"/>
</dbReference>
<keyword evidence="6" id="KW-1185">Reference proteome</keyword>
<keyword evidence="2" id="KW-0472">Membrane</keyword>
<sequence length="359" mass="40417">MKKVTTLIFVLIISTLSLTGQQITHDSIQSNKSTKDKKADFTVMPYLSYNRNLKFMFGAIPMVMYKLDKNDSISAKSISGLSVVYTTNKSHIIAFFNKWYFKEDNWRGTFFAVTGSFNSQFFVNGFQISDFYDFATDATIVSAGIQRKIIKKLYGGLTYTYANYKTNFEDNIQPSTNTITNGIELNLLLDTRNAVYYPTSGAYTQLKFISYPEWFGNDVKANKISAEYNTYFSSRNNTDVIAARFSSKIGLGNIAFEQQEVIGGKDIRGYSEGKFRGDGIIALQGEYRYNFDNKMGLVAFAGLATIYGADNADFDWKAYPGGGVGYRYAAFKKVKFNIGLDAALGKEDWGIYFRIGEAF</sequence>
<keyword evidence="3" id="KW-0732">Signal</keyword>
<dbReference type="Pfam" id="PF01103">
    <property type="entry name" value="Omp85"/>
    <property type="match status" value="1"/>
</dbReference>
<feature type="signal peptide" evidence="3">
    <location>
        <begin position="1"/>
        <end position="19"/>
    </location>
</feature>
<comment type="caution">
    <text evidence="5">The sequence shown here is derived from an EMBL/GenBank/DDBJ whole genome shotgun (WGS) entry which is preliminary data.</text>
</comment>
<organism evidence="5 6">
    <name type="scientific">Allotamlana fucoidanivorans</name>
    <dbReference type="NCBI Taxonomy" id="2583814"/>
    <lineage>
        <taxon>Bacteria</taxon>
        <taxon>Pseudomonadati</taxon>
        <taxon>Bacteroidota</taxon>
        <taxon>Flavobacteriia</taxon>
        <taxon>Flavobacteriales</taxon>
        <taxon>Flavobacteriaceae</taxon>
        <taxon>Allotamlana</taxon>
    </lineage>
</organism>
<dbReference type="InterPro" id="IPR000184">
    <property type="entry name" value="Bac_surfAg_D15"/>
</dbReference>
<evidence type="ECO:0000313" key="5">
    <source>
        <dbReference type="EMBL" id="TNJ46416.1"/>
    </source>
</evidence>
<evidence type="ECO:0000313" key="6">
    <source>
        <dbReference type="Proteomes" id="UP000308713"/>
    </source>
</evidence>
<comment type="subcellular location">
    <subcellularLocation>
        <location evidence="1">Membrane</location>
    </subcellularLocation>
</comment>
<evidence type="ECO:0000256" key="2">
    <source>
        <dbReference type="ARBA" id="ARBA00023136"/>
    </source>
</evidence>
<evidence type="ECO:0000256" key="3">
    <source>
        <dbReference type="SAM" id="SignalP"/>
    </source>
</evidence>
<evidence type="ECO:0000259" key="4">
    <source>
        <dbReference type="Pfam" id="PF01103"/>
    </source>
</evidence>
<gene>
    <name evidence="5" type="ORF">FGF67_01980</name>
</gene>
<dbReference type="Gene3D" id="2.40.160.50">
    <property type="entry name" value="membrane protein fhac: a member of the omp85/tpsb transporter family"/>
    <property type="match status" value="1"/>
</dbReference>
<protein>
    <recommendedName>
        <fullName evidence="4">Bacterial surface antigen (D15) domain-containing protein</fullName>
    </recommendedName>
</protein>
<dbReference type="AlphaFoldDB" id="A0A5C4SQ37"/>
<feature type="chain" id="PRO_5023086829" description="Bacterial surface antigen (D15) domain-containing protein" evidence="3">
    <location>
        <begin position="20"/>
        <end position="359"/>
    </location>
</feature>
<proteinExistence type="predicted"/>
<dbReference type="OrthoDB" id="9771071at2"/>
<dbReference type="EMBL" id="VDCS01000002">
    <property type="protein sequence ID" value="TNJ46416.1"/>
    <property type="molecule type" value="Genomic_DNA"/>
</dbReference>
<feature type="domain" description="Bacterial surface antigen (D15)" evidence="4">
    <location>
        <begin position="93"/>
        <end position="359"/>
    </location>
</feature>
<dbReference type="RefSeq" id="WP_139694787.1">
    <property type="nucleotide sequence ID" value="NZ_CP074074.1"/>
</dbReference>